<protein>
    <submittedName>
        <fullName evidence="1">Uncharacterized protein</fullName>
    </submittedName>
</protein>
<name>A0AA40X1P9_9GAMM</name>
<organism evidence="1 2">
    <name type="scientific">Rouxiella silvae</name>
    <dbReference type="NCBI Taxonomy" id="1646373"/>
    <lineage>
        <taxon>Bacteria</taxon>
        <taxon>Pseudomonadati</taxon>
        <taxon>Pseudomonadota</taxon>
        <taxon>Gammaproteobacteria</taxon>
        <taxon>Enterobacterales</taxon>
        <taxon>Yersiniaceae</taxon>
        <taxon>Rouxiella</taxon>
    </lineage>
</organism>
<dbReference type="AlphaFoldDB" id="A0AA40X1P9"/>
<reference evidence="1" key="2">
    <citation type="submission" date="2022-09" db="EMBL/GenBank/DDBJ databases">
        <title>Rouxiella aceris sp. nov., isolated from tree sap and emended description of the genus Rhouxiella.</title>
        <authorList>
            <person name="Kim I.S."/>
        </authorList>
    </citation>
    <scope>NUCLEOTIDE SEQUENCE</scope>
    <source>
        <strain evidence="1">SAP-2</strain>
    </source>
</reference>
<dbReference type="RefSeq" id="WP_194977974.1">
    <property type="nucleotide sequence ID" value="NZ_JADMKS010000004.1"/>
</dbReference>
<dbReference type="Proteomes" id="UP000705283">
    <property type="component" value="Unassembled WGS sequence"/>
</dbReference>
<sequence>MHGHPDWKSKSKSIRQYRHQIVCQLALAKTMNNPGKSGIGHQWCYLPDMAATEMTLLARRESFAPFASFPMAGHWDASGTQRV</sequence>
<comment type="caution">
    <text evidence="1">The sequence shown here is derived from an EMBL/GenBank/DDBJ whole genome shotgun (WGS) entry which is preliminary data.</text>
</comment>
<dbReference type="EMBL" id="JADMKS010000004">
    <property type="protein sequence ID" value="MBF6637087.1"/>
    <property type="molecule type" value="Genomic_DNA"/>
</dbReference>
<gene>
    <name evidence="1" type="ORF">ITX54_10535</name>
</gene>
<reference evidence="1" key="1">
    <citation type="submission" date="2020-11" db="EMBL/GenBank/DDBJ databases">
        <authorList>
            <person name="Lee S.D."/>
        </authorList>
    </citation>
    <scope>NUCLEOTIDE SEQUENCE</scope>
    <source>
        <strain evidence="1">SAP-2</strain>
    </source>
</reference>
<proteinExistence type="predicted"/>
<evidence type="ECO:0000313" key="2">
    <source>
        <dbReference type="Proteomes" id="UP000705283"/>
    </source>
</evidence>
<evidence type="ECO:0000313" key="1">
    <source>
        <dbReference type="EMBL" id="MBF6637087.1"/>
    </source>
</evidence>
<accession>A0AA40X1P9</accession>